<comment type="caution">
    <text evidence="3">The sequence shown here is derived from an EMBL/GenBank/DDBJ whole genome shotgun (WGS) entry which is preliminary data.</text>
</comment>
<dbReference type="VEuPathDB" id="FungiDB:SI65_01771"/>
<dbReference type="STRING" id="573508.A0A1E3BU71"/>
<accession>A0A1E3BU71</accession>
<name>A0A1E3BU71_ASPCR</name>
<dbReference type="EMBL" id="JXNT01000001">
    <property type="protein sequence ID" value="ODM24520.1"/>
    <property type="molecule type" value="Genomic_DNA"/>
</dbReference>
<feature type="region of interest" description="Disordered" evidence="1">
    <location>
        <begin position="1"/>
        <end position="38"/>
    </location>
</feature>
<feature type="compositionally biased region" description="Low complexity" evidence="1">
    <location>
        <begin position="16"/>
        <end position="38"/>
    </location>
</feature>
<evidence type="ECO:0000313" key="4">
    <source>
        <dbReference type="Proteomes" id="UP000094569"/>
    </source>
</evidence>
<dbReference type="VEuPathDB" id="FungiDB:SI65_02110"/>
<gene>
    <name evidence="2" type="ORF">SI65_01771</name>
    <name evidence="3" type="ORF">SI65_02110</name>
</gene>
<keyword evidence="4" id="KW-1185">Reference proteome</keyword>
<dbReference type="OrthoDB" id="5361958at2759"/>
<evidence type="ECO:0000313" key="2">
    <source>
        <dbReference type="EMBL" id="ODM24181.1"/>
    </source>
</evidence>
<protein>
    <submittedName>
        <fullName evidence="3">Uncharacterized protein</fullName>
    </submittedName>
</protein>
<dbReference type="EMBL" id="JXNT01000001">
    <property type="protein sequence ID" value="ODM24181.1"/>
    <property type="molecule type" value="Genomic_DNA"/>
</dbReference>
<dbReference type="Proteomes" id="UP000094569">
    <property type="component" value="Unassembled WGS sequence"/>
</dbReference>
<dbReference type="AlphaFoldDB" id="A0A1E3BU71"/>
<organism evidence="3 4">
    <name type="scientific">Aspergillus cristatus</name>
    <name type="common">Chinese Fuzhuan brick tea-fermentation fungus</name>
    <name type="synonym">Eurotium cristatum</name>
    <dbReference type="NCBI Taxonomy" id="573508"/>
    <lineage>
        <taxon>Eukaryota</taxon>
        <taxon>Fungi</taxon>
        <taxon>Dikarya</taxon>
        <taxon>Ascomycota</taxon>
        <taxon>Pezizomycotina</taxon>
        <taxon>Eurotiomycetes</taxon>
        <taxon>Eurotiomycetidae</taxon>
        <taxon>Eurotiales</taxon>
        <taxon>Aspergillaceae</taxon>
        <taxon>Aspergillus</taxon>
        <taxon>Aspergillus subgen. Aspergillus</taxon>
    </lineage>
</organism>
<reference evidence="3 4" key="1">
    <citation type="journal article" date="2016" name="BMC Genomics">
        <title>Comparative genomic and transcriptomic analyses of the Fuzhuan brick tea-fermentation fungus Aspergillus cristatus.</title>
        <authorList>
            <person name="Ge Y."/>
            <person name="Wang Y."/>
            <person name="Liu Y."/>
            <person name="Tan Y."/>
            <person name="Ren X."/>
            <person name="Zhang X."/>
            <person name="Hyde K.D."/>
            <person name="Liu Y."/>
            <person name="Liu Z."/>
        </authorList>
    </citation>
    <scope>NUCLEOTIDE SEQUENCE [LARGE SCALE GENOMIC DNA]</scope>
    <source>
        <strain evidence="3 4">GZAAS20.1005</strain>
    </source>
</reference>
<evidence type="ECO:0000313" key="3">
    <source>
        <dbReference type="EMBL" id="ODM24520.1"/>
    </source>
</evidence>
<evidence type="ECO:0000256" key="1">
    <source>
        <dbReference type="SAM" id="MobiDB-lite"/>
    </source>
</evidence>
<proteinExistence type="predicted"/>
<sequence length="383" mass="42050">MTSTASRSPMPQIPITPTNPNTTSSTTTTSSTNVNTLSPLTNWKSLNQTAYGSRHIHDPAPFTLWNPRAKSFRDPTDRELSWLFSVYNAKQLDLSYPVITIVTDTIPDPVPLTIACVAVRLVRSAEVGLFREGVVETNACDYADEGLPDPVGFRLRMWKSPTEAQVERIVRALGGAGANVKAVTWAGPWCFVELVTGDRRVYGKGSLPGIIAGRTVAYHHSGRGLFEDVRDEASLRDLKDSNQTTRENPGLHLGGVLGNSITRLVRSNEIVDGAWCSANSLSTGKVYFQCIGIRAVMRASSSQSQTETKTPGVEYEIERVFSVFNPSQGWKIQNLRGVPMVEESSLLERYKGGGVFGFFRDGDYDMAFCTVLDDIVDAGWELC</sequence>